<evidence type="ECO:0000256" key="3">
    <source>
        <dbReference type="ARBA" id="ARBA00038471"/>
    </source>
</evidence>
<dbReference type="GO" id="GO:0004857">
    <property type="term" value="F:enzyme inhibitor activity"/>
    <property type="evidence" value="ECO:0000318"/>
    <property type="project" value="GO_Central"/>
</dbReference>
<dbReference type="Gramene" id="TraesARI2D03G01239010.1">
    <property type="protein sequence ID" value="TraesARI2D03G01239010.1.CDS1"/>
    <property type="gene ID" value="TraesARI2D03G01239010"/>
</dbReference>
<evidence type="ECO:0000256" key="1">
    <source>
        <dbReference type="ARBA" id="ARBA00022729"/>
    </source>
</evidence>
<evidence type="ECO:0000259" key="5">
    <source>
        <dbReference type="Pfam" id="PF04043"/>
    </source>
</evidence>
<proteinExistence type="inferred from homology"/>
<dbReference type="Gramene" id="TraesCS2D02G351400.1">
    <property type="protein sequence ID" value="TraesCS2D02G351400.1.cds1"/>
    <property type="gene ID" value="TraesCS2D02G351400"/>
</dbReference>
<reference evidence="6" key="1">
    <citation type="submission" date="2018-08" db="EMBL/GenBank/DDBJ databases">
        <authorList>
            <person name="Rossello M."/>
        </authorList>
    </citation>
    <scope>NUCLEOTIDE SEQUENCE [LARGE SCALE GENOMIC DNA]</scope>
    <source>
        <strain evidence="6">cv. Chinese Spring</strain>
    </source>
</reference>
<feature type="domain" description="Pectinesterase inhibitor" evidence="5">
    <location>
        <begin position="186"/>
        <end position="310"/>
    </location>
</feature>
<dbReference type="OMA" id="NCTLAVM"/>
<evidence type="ECO:0000313" key="6">
    <source>
        <dbReference type="EnsemblPlants" id="TraesCS2D02G351400.1.cds1"/>
    </source>
</evidence>
<dbReference type="InterPro" id="IPR035513">
    <property type="entry name" value="Invertase/methylesterase_inhib"/>
</dbReference>
<dbReference type="Gramene" id="TraesCS2D03G0804500.1">
    <property type="protein sequence ID" value="TraesCS2D03G0804500.1.CDS1"/>
    <property type="gene ID" value="TraesCS2D03G0804500"/>
</dbReference>
<protein>
    <recommendedName>
        <fullName evidence="5">Pectinesterase inhibitor domain-containing protein</fullName>
    </recommendedName>
</protein>
<dbReference type="Gramene" id="TraesSTA2D03G01211480.1">
    <property type="protein sequence ID" value="TraesSTA2D03G01211480.1.CDS1"/>
    <property type="gene ID" value="TraesSTA2D03G01211480"/>
</dbReference>
<dbReference type="Gramene" id="TraesJUL2D03G01229160.1">
    <property type="protein sequence ID" value="TraesJUL2D03G01229160.1.CDS1"/>
    <property type="gene ID" value="TraesJUL2D03G01229160"/>
</dbReference>
<dbReference type="Gramene" id="TraesSYM2D03G01238200.1">
    <property type="protein sequence ID" value="TraesSYM2D03G01238200.1.CDS1"/>
    <property type="gene ID" value="TraesSYM2D03G01238200"/>
</dbReference>
<dbReference type="Gramene" id="TraesMAC2D03G01220810.1">
    <property type="protein sequence ID" value="TraesMAC2D03G01220810.1.CDS1"/>
    <property type="gene ID" value="TraesMAC2D03G01220810"/>
</dbReference>
<dbReference type="Gramene" id="TraesNOR2D03G01239080.1">
    <property type="protein sequence ID" value="TraesNOR2D03G01239080.1.CDS1"/>
    <property type="gene ID" value="TraesNOR2D03G01239080"/>
</dbReference>
<keyword evidence="1 4" id="KW-0732">Signal</keyword>
<dbReference type="PANTHER" id="PTHR35357">
    <property type="entry name" value="OS02G0537100 PROTEIN"/>
    <property type="match status" value="1"/>
</dbReference>
<accession>A0A3B6DG54</accession>
<dbReference type="GO" id="GO:0009827">
    <property type="term" value="P:plant-type cell wall modification"/>
    <property type="evidence" value="ECO:0000318"/>
    <property type="project" value="GO_Central"/>
</dbReference>
<feature type="chain" id="PRO_5043172778" description="Pectinesterase inhibitor domain-containing protein" evidence="4">
    <location>
        <begin position="20"/>
        <end position="334"/>
    </location>
</feature>
<evidence type="ECO:0000313" key="7">
    <source>
        <dbReference type="Proteomes" id="UP000019116"/>
    </source>
</evidence>
<keyword evidence="7" id="KW-1185">Reference proteome</keyword>
<dbReference type="Gramene" id="TraesLDM2D03G01223710.1">
    <property type="protein sequence ID" value="TraesLDM2D03G01223710.1.CDS1"/>
    <property type="gene ID" value="TraesLDM2D03G01223710"/>
</dbReference>
<feature type="signal peptide" evidence="4">
    <location>
        <begin position="1"/>
        <end position="19"/>
    </location>
</feature>
<dbReference type="Gramene" id="TraesROB_scaffold_057407_01G000400.1">
    <property type="protein sequence ID" value="TraesROB_scaffold_057407_01G000400.1"/>
    <property type="gene ID" value="TraesROB_scaffold_057407_01G000400"/>
</dbReference>
<dbReference type="PANTHER" id="PTHR35357:SF8">
    <property type="entry name" value="OS01G0111000 PROTEIN"/>
    <property type="match status" value="1"/>
</dbReference>
<dbReference type="GO" id="GO:0009505">
    <property type="term" value="C:plant-type cell wall"/>
    <property type="evidence" value="ECO:0000318"/>
    <property type="project" value="GO_Central"/>
</dbReference>
<dbReference type="Gramene" id="TraesCAD_scaffold_113445_01G000300.1">
    <property type="protein sequence ID" value="TraesCAD_scaffold_113445_01G000300.1"/>
    <property type="gene ID" value="TraesCAD_scaffold_113445_01G000300"/>
</dbReference>
<dbReference type="Pfam" id="PF04043">
    <property type="entry name" value="PMEI"/>
    <property type="match status" value="1"/>
</dbReference>
<dbReference type="SUPFAM" id="SSF101148">
    <property type="entry name" value="Plant invertase/pectin methylesterase inhibitor"/>
    <property type="match status" value="2"/>
</dbReference>
<dbReference type="InterPro" id="IPR006501">
    <property type="entry name" value="Pectinesterase_inhib_dom"/>
</dbReference>
<dbReference type="Proteomes" id="UP000019116">
    <property type="component" value="Chromosome 2D"/>
</dbReference>
<dbReference type="Gramene" id="TraesJAG2D03G01228950.1">
    <property type="protein sequence ID" value="TraesJAG2D03G01228950.1.CDS1"/>
    <property type="gene ID" value="TraesJAG2D03G01228950"/>
</dbReference>
<comment type="similarity">
    <text evidence="3">Belongs to the PMEI family.</text>
</comment>
<evidence type="ECO:0000256" key="4">
    <source>
        <dbReference type="SAM" id="SignalP"/>
    </source>
</evidence>
<dbReference type="Gramene" id="TraesCLE_scaffold_038365_01G000300.1">
    <property type="protein sequence ID" value="TraesCLE_scaffold_038365_01G000300.1"/>
    <property type="gene ID" value="TraesCLE_scaffold_038365_01G000300"/>
</dbReference>
<name>A0A3B6DG54_WHEAT</name>
<sequence length="334" mass="34690">MQPLAAILASVLLAAAAMADPGPSPAIIDATCSVFAKTCAYPSHDYCVNVLSTSDPASAASAKDERDLAIIPANATAHNVTRTVDLIDDLSHELARCSESYARDMGGKVASALGDLVAGRKPGDKLLDAYNLGPSNCTLAVMLRWGYSKNLLAHENSANAALVLLARNIARLVPNSNRTASPAAIMNSMCSSLLYNMYPGYDYCVGVLSSDDPAAAAAARNTRDLAIIAANATAHSITSTVKLIGGLLSDLAECKVSYGRMGSTVDGALGDLVAGHDAPAGAASKLGDAAGDALSCDMVMSRRRGAAKNVLHQENWHNFVSARFASNIAFLEDY</sequence>
<dbReference type="EnsemblPlants" id="TraesCS2D02G351400.1">
    <property type="protein sequence ID" value="TraesCS2D02G351400.1.cds1"/>
    <property type="gene ID" value="TraesCS2D02G351400"/>
</dbReference>
<dbReference type="AlphaFoldDB" id="A0A3B6DG54"/>
<keyword evidence="2" id="KW-1015">Disulfide bond</keyword>
<dbReference type="Gramene" id="TraesLAC2D03G01174370.1">
    <property type="protein sequence ID" value="TraesLAC2D03G01174370.1.CDS1"/>
    <property type="gene ID" value="TraesLAC2D03G01174370"/>
</dbReference>
<dbReference type="Gene3D" id="1.20.140.40">
    <property type="entry name" value="Invertase/pectin methylesterase inhibitor family protein"/>
    <property type="match status" value="2"/>
</dbReference>
<organism evidence="6">
    <name type="scientific">Triticum aestivum</name>
    <name type="common">Wheat</name>
    <dbReference type="NCBI Taxonomy" id="4565"/>
    <lineage>
        <taxon>Eukaryota</taxon>
        <taxon>Viridiplantae</taxon>
        <taxon>Streptophyta</taxon>
        <taxon>Embryophyta</taxon>
        <taxon>Tracheophyta</taxon>
        <taxon>Spermatophyta</taxon>
        <taxon>Magnoliopsida</taxon>
        <taxon>Liliopsida</taxon>
        <taxon>Poales</taxon>
        <taxon>Poaceae</taxon>
        <taxon>BOP clade</taxon>
        <taxon>Pooideae</taxon>
        <taxon>Triticodae</taxon>
        <taxon>Triticeae</taxon>
        <taxon>Triticinae</taxon>
        <taxon>Triticum</taxon>
    </lineage>
</organism>
<dbReference type="Gramene" id="TraesWEE_scaffold_114272_01G000300.1">
    <property type="protein sequence ID" value="TraesWEE_scaffold_114272_01G000300.1"/>
    <property type="gene ID" value="TraesWEE_scaffold_114272_01G000300"/>
</dbReference>
<reference evidence="6" key="2">
    <citation type="submission" date="2018-10" db="UniProtKB">
        <authorList>
            <consortium name="EnsemblPlants"/>
        </authorList>
    </citation>
    <scope>IDENTIFICATION</scope>
</reference>
<dbReference type="OrthoDB" id="679957at2759"/>
<evidence type="ECO:0000256" key="2">
    <source>
        <dbReference type="ARBA" id="ARBA00023157"/>
    </source>
</evidence>